<sequence length="59" mass="7082">MYGIYATVPYDTFMRYMAKNSACQFYPATCFWKVRIVNYQTAIAWQVSITSLFRLFYQL</sequence>
<comment type="caution">
    <text evidence="1">The sequence shown here is derived from an EMBL/GenBank/DDBJ whole genome shotgun (WGS) entry which is preliminary data.</text>
</comment>
<accession>A0A5J4RTM2</accession>
<proteinExistence type="predicted"/>
<dbReference type="EMBL" id="SNRY01000774">
    <property type="protein sequence ID" value="KAA6336635.1"/>
    <property type="molecule type" value="Genomic_DNA"/>
</dbReference>
<gene>
    <name evidence="1" type="ORF">EZS27_015212</name>
</gene>
<name>A0A5J4RTM2_9ZZZZ</name>
<evidence type="ECO:0000313" key="1">
    <source>
        <dbReference type="EMBL" id="KAA6336635.1"/>
    </source>
</evidence>
<organism evidence="1">
    <name type="scientific">termite gut metagenome</name>
    <dbReference type="NCBI Taxonomy" id="433724"/>
    <lineage>
        <taxon>unclassified sequences</taxon>
        <taxon>metagenomes</taxon>
        <taxon>organismal metagenomes</taxon>
    </lineage>
</organism>
<dbReference type="AlphaFoldDB" id="A0A5J4RTM2"/>
<reference evidence="1" key="1">
    <citation type="submission" date="2019-03" db="EMBL/GenBank/DDBJ databases">
        <title>Single cell metagenomics reveals metabolic interactions within the superorganism composed of flagellate Streblomastix strix and complex community of Bacteroidetes bacteria on its surface.</title>
        <authorList>
            <person name="Treitli S.C."/>
            <person name="Kolisko M."/>
            <person name="Husnik F."/>
            <person name="Keeling P."/>
            <person name="Hampl V."/>
        </authorList>
    </citation>
    <scope>NUCLEOTIDE SEQUENCE</scope>
    <source>
        <strain evidence="1">STM</strain>
    </source>
</reference>
<protein>
    <submittedName>
        <fullName evidence="1">Uncharacterized protein</fullName>
    </submittedName>
</protein>